<dbReference type="RefSeq" id="WP_304534156.1">
    <property type="nucleotide sequence ID" value="NZ_JAUQOM010000001.1"/>
</dbReference>
<sequence>MKVTKNLLLTLAGMVIVIPLAKYVGRVSGEVANGSELPRKELASVSDIQTLVSRQDAEGVTDADMSPEFLKNLEAWTLERVKLKAKPHWDAAGVPQEQRAVTAESVYVSTASHKLAVTRLRMGQTTPQAMIFGIVGTEAVRVLCMNSNGDDVPVASGPCDEKLREVFGESINPLVTT</sequence>
<dbReference type="Proteomes" id="UP001176471">
    <property type="component" value="Unassembled WGS sequence"/>
</dbReference>
<protein>
    <submittedName>
        <fullName evidence="1">Uncharacterized protein</fullName>
    </submittedName>
</protein>
<dbReference type="EMBL" id="JAUQOM010000001">
    <property type="protein sequence ID" value="MDO7833613.1"/>
    <property type="molecule type" value="Genomic_DNA"/>
</dbReference>
<keyword evidence="2" id="KW-1185">Reference proteome</keyword>
<accession>A0ABT8ZH08</accession>
<evidence type="ECO:0000313" key="2">
    <source>
        <dbReference type="Proteomes" id="UP001176471"/>
    </source>
</evidence>
<name>A0ABT8ZH08_9SPHN</name>
<evidence type="ECO:0000313" key="1">
    <source>
        <dbReference type="EMBL" id="MDO7833613.1"/>
    </source>
</evidence>
<organism evidence="1 2">
    <name type="scientific">Sphingobium cyanobacteriorum</name>
    <dbReference type="NCBI Taxonomy" id="3063954"/>
    <lineage>
        <taxon>Bacteria</taxon>
        <taxon>Pseudomonadati</taxon>
        <taxon>Pseudomonadota</taxon>
        <taxon>Alphaproteobacteria</taxon>
        <taxon>Sphingomonadales</taxon>
        <taxon>Sphingomonadaceae</taxon>
        <taxon>Sphingobium</taxon>
    </lineage>
</organism>
<gene>
    <name evidence="1" type="ORF">Q4610_01010</name>
</gene>
<reference evidence="1" key="1">
    <citation type="submission" date="2023-07" db="EMBL/GenBank/DDBJ databases">
        <title>Bacterial whole genome sequence for Sphingobium sp. HBC34.</title>
        <authorList>
            <person name="Le V."/>
            <person name="Ko S.-R."/>
            <person name="Ahn C.-Y."/>
            <person name="Oh H.-M."/>
        </authorList>
    </citation>
    <scope>NUCLEOTIDE SEQUENCE</scope>
    <source>
        <strain evidence="1">HBC34</strain>
    </source>
</reference>
<comment type="caution">
    <text evidence="1">The sequence shown here is derived from an EMBL/GenBank/DDBJ whole genome shotgun (WGS) entry which is preliminary data.</text>
</comment>
<proteinExistence type="predicted"/>